<accession>A0A059KL99</accession>
<evidence type="ECO:0000256" key="1">
    <source>
        <dbReference type="ARBA" id="ARBA00007623"/>
    </source>
</evidence>
<evidence type="ECO:0000256" key="2">
    <source>
        <dbReference type="ARBA" id="ARBA00022670"/>
    </source>
</evidence>
<sequence>MALIANIASWSSTDYKSVTAEQIASLTPDQVKLMTHPDWLLPAAVAGFTAAQMPSISISWYWMTAGWLNALSPSAFAAIPAAGIAQIASSAVAGLDVNHAAALTPTQIASLASPQSLNAAAVAALSDAQLAAIPTTKWGSMEAAWLNAVQVQAFSTLAATSVAKFGSTAIAGLDVAHTQALTAAQLDALSVGKLSLASMAALTPAQLTGMGAAKWSSFTAAQLNAITPDRFALIPPASVAKFASAACAGLDVAHVQALGTAQMAALYYPEKLSLAAVAALSPAQVAAIGTSFYWMTPAWLNALSPAALAAIPVKGIGQLAGSTIAGLDVAHTQALTTTQLDALGVGSLSLASMAALTATQLTGMGAAKWSSFTAAQLNAIAPDKFALVPSASLVGLGRTVTSGLDAAHVQAMTVAQVAALYYPEWLNVSAVAALSPEKVAAIRTSFYWMDAAWLNALSPAAFAAITATGIGQLSGTAIAGLDASHAQTLTTTQLNAISLGSLSTTAVAALLPAQVASITQNFYWRTPAWLNALSAAAFAAIPPAGIMQMKSATIAALDATHVGAMTGVQVAALDYWQRTSLTTAQMGWFSASAIASFTTAQLDDLTAAQLAGLTATQAAGFTATQLASLTPAQLVGLSVSAVSGFNAAQLAVLGTNLCVLSPAAIAALPVGTFSQLSLMQLSSLQGDQVAALTAQQLGSLSATQANYLTPGQLDVLGSRVQFLSPSAVAGLSNANLLYVHSSLTAPQLAALTPAQTAAVQAAGSAVTALLATLTDAGVRAQVTAALGAGESLFSYNGLVQVLGGVAASIGAGGLTAAQMNDLKTLASAVSQTLGASSYLAKITANVVNGDLSNSWWTGGAASQTALGNLAVGSSADQMGKLVGKWFLGTDLPTWTGSATYTTLDAPLFSAAGPLASEINQGSIGDCYLMAAMIVTADDYASILETMFTDNGNGTWGVRFYAPNDEPMYVTVNNALPAWSTATADSGSLWVSLLEKAYVEWEVHYKGEQNTYDGISGGDSRGFQAIMGRSSTYYNVTSHSVSAWTTSVKNTVVAALASGQEVMYGSSVNTTDALTGKTELVGSHMFAVLGFDAATDEFILQNPWSSQGGSTWIGTFGMSAAELWVGSNNFIVTHEAAPMGALDSKYQYNVSQLVQAMAVGGGQAAALAPTRSDTTSSVTLLATPV</sequence>
<dbReference type="RefSeq" id="WP_037481671.1">
    <property type="nucleotide sequence ID" value="NZ_AZRA01000053.1"/>
</dbReference>
<dbReference type="InterPro" id="IPR001300">
    <property type="entry name" value="Peptidase_C2_calpain_cat"/>
</dbReference>
<name>A0A059KL99_9BURK</name>
<feature type="domain" description="Calpain catalytic" evidence="6">
    <location>
        <begin position="894"/>
        <end position="1123"/>
    </location>
</feature>
<keyword evidence="2 5" id="KW-0645">Protease</keyword>
<dbReference type="PROSITE" id="PS50203">
    <property type="entry name" value="CALPAIN_CAT"/>
    <property type="match status" value="1"/>
</dbReference>
<dbReference type="EMBL" id="AZRA01000053">
    <property type="protein sequence ID" value="KDB52262.1"/>
    <property type="molecule type" value="Genomic_DNA"/>
</dbReference>
<dbReference type="GO" id="GO:0006508">
    <property type="term" value="P:proteolysis"/>
    <property type="evidence" value="ECO:0007669"/>
    <property type="project" value="UniProtKB-KW"/>
</dbReference>
<evidence type="ECO:0000256" key="3">
    <source>
        <dbReference type="ARBA" id="ARBA00022801"/>
    </source>
</evidence>
<evidence type="ECO:0000313" key="8">
    <source>
        <dbReference type="Proteomes" id="UP000026714"/>
    </source>
</evidence>
<evidence type="ECO:0000259" key="6">
    <source>
        <dbReference type="PROSITE" id="PS50203"/>
    </source>
</evidence>
<dbReference type="PANTHER" id="PTHR10183:SF379">
    <property type="entry name" value="CALPAIN-5"/>
    <property type="match status" value="1"/>
</dbReference>
<keyword evidence="3 5" id="KW-0378">Hydrolase</keyword>
<proteinExistence type="inferred from homology"/>
<feature type="active site" evidence="5">
    <location>
        <position position="926"/>
    </location>
</feature>
<dbReference type="InterPro" id="IPR032675">
    <property type="entry name" value="LRR_dom_sf"/>
</dbReference>
<dbReference type="GO" id="GO:0004198">
    <property type="term" value="F:calcium-dependent cysteine-type endopeptidase activity"/>
    <property type="evidence" value="ECO:0007669"/>
    <property type="project" value="InterPro"/>
</dbReference>
<comment type="similarity">
    <text evidence="1">Belongs to the peptidase C2 family.</text>
</comment>
<dbReference type="PANTHER" id="PTHR10183">
    <property type="entry name" value="CALPAIN"/>
    <property type="match status" value="1"/>
</dbReference>
<feature type="active site" evidence="5">
    <location>
        <position position="1083"/>
    </location>
</feature>
<feature type="active site" evidence="5">
    <location>
        <position position="1101"/>
    </location>
</feature>
<evidence type="ECO:0000256" key="4">
    <source>
        <dbReference type="ARBA" id="ARBA00022807"/>
    </source>
</evidence>
<dbReference type="PATRIC" id="fig|1286631.3.peg.2134"/>
<evidence type="ECO:0000313" key="7">
    <source>
        <dbReference type="EMBL" id="KDB52262.1"/>
    </source>
</evidence>
<dbReference type="STRING" id="34103.SAMN05421778_104249"/>
<dbReference type="Proteomes" id="UP000026714">
    <property type="component" value="Unassembled WGS sequence"/>
</dbReference>
<dbReference type="InterPro" id="IPR038765">
    <property type="entry name" value="Papain-like_cys_pep_sf"/>
</dbReference>
<gene>
    <name evidence="7" type="ORF">X805_21700</name>
</gene>
<dbReference type="eggNOG" id="COG4886">
    <property type="taxonomic scope" value="Bacteria"/>
</dbReference>
<dbReference type="Pfam" id="PF00648">
    <property type="entry name" value="Peptidase_C2"/>
    <property type="match status" value="1"/>
</dbReference>
<protein>
    <recommendedName>
        <fullName evidence="6">Calpain catalytic domain-containing protein</fullName>
    </recommendedName>
</protein>
<dbReference type="eggNOG" id="COG1572">
    <property type="taxonomic scope" value="Bacteria"/>
</dbReference>
<keyword evidence="8" id="KW-1185">Reference proteome</keyword>
<reference evidence="7 8" key="1">
    <citation type="journal article" date="2014" name="FEMS Microbiol. Ecol.">
        <title>Sphaerotilus natans encrusted with nanoball-shaped Fe(III) oxide minerals formed by nitrate-reducing mixotrophic Fe(II) oxidation.</title>
        <authorList>
            <person name="Park S."/>
            <person name="Kim D.H."/>
            <person name="Lee J.H."/>
            <person name="Hur H.G."/>
        </authorList>
    </citation>
    <scope>NUCLEOTIDE SEQUENCE [LARGE SCALE GENOMIC DNA]</scope>
    <source>
        <strain evidence="7 8">DSM 6575</strain>
    </source>
</reference>
<comment type="caution">
    <text evidence="7">The sequence shown here is derived from an EMBL/GenBank/DDBJ whole genome shotgun (WGS) entry which is preliminary data.</text>
</comment>
<dbReference type="SUPFAM" id="SSF54001">
    <property type="entry name" value="Cysteine proteinases"/>
    <property type="match status" value="1"/>
</dbReference>
<organism evidence="7 8">
    <name type="scientific">Sphaerotilus natans subsp. natans DSM 6575</name>
    <dbReference type="NCBI Taxonomy" id="1286631"/>
    <lineage>
        <taxon>Bacteria</taxon>
        <taxon>Pseudomonadati</taxon>
        <taxon>Pseudomonadota</taxon>
        <taxon>Betaproteobacteria</taxon>
        <taxon>Burkholderiales</taxon>
        <taxon>Sphaerotilaceae</taxon>
        <taxon>Sphaerotilus</taxon>
    </lineage>
</organism>
<keyword evidence="4 5" id="KW-0788">Thiol protease</keyword>
<dbReference type="InterPro" id="IPR022684">
    <property type="entry name" value="Calpain_cysteine_protease"/>
</dbReference>
<evidence type="ECO:0000256" key="5">
    <source>
        <dbReference type="PROSITE-ProRule" id="PRU00239"/>
    </source>
</evidence>
<dbReference type="Gene3D" id="3.80.10.10">
    <property type="entry name" value="Ribonuclease Inhibitor"/>
    <property type="match status" value="1"/>
</dbReference>
<dbReference type="AlphaFoldDB" id="A0A059KL99"/>